<feature type="transmembrane region" description="Helical" evidence="1">
    <location>
        <begin position="78"/>
        <end position="102"/>
    </location>
</feature>
<dbReference type="AlphaFoldDB" id="A0A7J7JCT2"/>
<keyword evidence="1" id="KW-0812">Transmembrane</keyword>
<keyword evidence="1" id="KW-1133">Transmembrane helix</keyword>
<gene>
    <name evidence="2" type="ORF">EB796_017865</name>
</gene>
<comment type="caution">
    <text evidence="2">The sequence shown here is derived from an EMBL/GenBank/DDBJ whole genome shotgun (WGS) entry which is preliminary data.</text>
</comment>
<evidence type="ECO:0000313" key="2">
    <source>
        <dbReference type="EMBL" id="KAF6023837.1"/>
    </source>
</evidence>
<evidence type="ECO:0000313" key="3">
    <source>
        <dbReference type="Proteomes" id="UP000593567"/>
    </source>
</evidence>
<proteinExistence type="predicted"/>
<accession>A0A7J7JCT2</accession>
<sequence length="106" mass="12017">MYVDSLPRDIQVATHLFVTICSLHSHSDYIVELLPAWYAVSIYITCRLECILFTKMPSILAGGAIWEWDFTNLQSRMYCIMLGNSLFVAVYCTVCLINTGVITVKT</sequence>
<name>A0A7J7JCT2_BUGNE</name>
<organism evidence="2 3">
    <name type="scientific">Bugula neritina</name>
    <name type="common">Brown bryozoan</name>
    <name type="synonym">Sertularia neritina</name>
    <dbReference type="NCBI Taxonomy" id="10212"/>
    <lineage>
        <taxon>Eukaryota</taxon>
        <taxon>Metazoa</taxon>
        <taxon>Spiralia</taxon>
        <taxon>Lophotrochozoa</taxon>
        <taxon>Bryozoa</taxon>
        <taxon>Gymnolaemata</taxon>
        <taxon>Cheilostomatida</taxon>
        <taxon>Flustrina</taxon>
        <taxon>Buguloidea</taxon>
        <taxon>Bugulidae</taxon>
        <taxon>Bugula</taxon>
    </lineage>
</organism>
<keyword evidence="3" id="KW-1185">Reference proteome</keyword>
<dbReference type="EMBL" id="VXIV02002660">
    <property type="protein sequence ID" value="KAF6023837.1"/>
    <property type="molecule type" value="Genomic_DNA"/>
</dbReference>
<protein>
    <submittedName>
        <fullName evidence="2">Uncharacterized protein</fullName>
    </submittedName>
</protein>
<evidence type="ECO:0000256" key="1">
    <source>
        <dbReference type="SAM" id="Phobius"/>
    </source>
</evidence>
<reference evidence="2" key="1">
    <citation type="submission" date="2020-06" db="EMBL/GenBank/DDBJ databases">
        <title>Draft genome of Bugula neritina, a colonial animal packing powerful symbionts and potential medicines.</title>
        <authorList>
            <person name="Rayko M."/>
        </authorList>
    </citation>
    <scope>NUCLEOTIDE SEQUENCE [LARGE SCALE GENOMIC DNA]</scope>
    <source>
        <strain evidence="2">Kwan_BN1</strain>
    </source>
</reference>
<dbReference type="Proteomes" id="UP000593567">
    <property type="component" value="Unassembled WGS sequence"/>
</dbReference>
<keyword evidence="1" id="KW-0472">Membrane</keyword>